<dbReference type="PANTHER" id="PTHR11609:SF5">
    <property type="entry name" value="PHOSPHORIBOSYLAMINOIMIDAZOLE CARBOXYLASE"/>
    <property type="match status" value="1"/>
</dbReference>
<protein>
    <recommendedName>
        <fullName evidence="5 6">N5-carboxyaminoimidazole ribonucleotide synthase</fullName>
        <shortName evidence="5 6">N5-CAIR synthase</shortName>
        <ecNumber evidence="5 6">6.3.4.18</ecNumber>
    </recommendedName>
    <alternativeName>
        <fullName evidence="5 6">5-(carboxyamino)imidazole ribonucleotide synthetase</fullName>
    </alternativeName>
</protein>
<dbReference type="Pfam" id="PF17769">
    <property type="entry name" value="PurK_C"/>
    <property type="match status" value="1"/>
</dbReference>
<dbReference type="Proteomes" id="UP000007437">
    <property type="component" value="Chromosome"/>
</dbReference>
<comment type="subunit">
    <text evidence="5 6">Homodimer.</text>
</comment>
<feature type="binding site" evidence="5">
    <location>
        <position position="253"/>
    </location>
    <ligand>
        <name>ATP</name>
        <dbReference type="ChEBI" id="CHEBI:30616"/>
    </ligand>
</feature>
<evidence type="ECO:0000259" key="7">
    <source>
        <dbReference type="PROSITE" id="PS50975"/>
    </source>
</evidence>
<dbReference type="Pfam" id="PF22660">
    <property type="entry name" value="RS_preATP-grasp-like"/>
    <property type="match status" value="1"/>
</dbReference>
<feature type="binding site" evidence="5">
    <location>
        <position position="210"/>
    </location>
    <ligand>
        <name>ATP</name>
        <dbReference type="ChEBI" id="CHEBI:30616"/>
    </ligand>
</feature>
<dbReference type="NCBIfam" id="NF004677">
    <property type="entry name" value="PRK06019.1-3"/>
    <property type="match status" value="1"/>
</dbReference>
<dbReference type="Gene3D" id="3.30.1490.20">
    <property type="entry name" value="ATP-grasp fold, A domain"/>
    <property type="match status" value="1"/>
</dbReference>
<dbReference type="Gene3D" id="3.40.50.20">
    <property type="match status" value="1"/>
</dbReference>
<dbReference type="GO" id="GO:0034028">
    <property type="term" value="F:5-(carboxyamino)imidazole ribonucleotide synthase activity"/>
    <property type="evidence" value="ECO:0007669"/>
    <property type="project" value="UniProtKB-UniRule"/>
</dbReference>
<keyword evidence="3 5" id="KW-0658">Purine biosynthesis</keyword>
<dbReference type="KEGG" id="brh:RBRH_01307"/>
<dbReference type="InterPro" id="IPR005875">
    <property type="entry name" value="PurK"/>
</dbReference>
<dbReference type="InterPro" id="IPR013815">
    <property type="entry name" value="ATP_grasp_subdomain_1"/>
</dbReference>
<dbReference type="FunFam" id="3.30.1490.20:FF:000015">
    <property type="entry name" value="N5-carboxyaminoimidazole ribonucleotide synthase"/>
    <property type="match status" value="1"/>
</dbReference>
<dbReference type="EC" id="6.3.4.18" evidence="5 6"/>
<dbReference type="GO" id="GO:0006189">
    <property type="term" value="P:'de novo' IMP biosynthetic process"/>
    <property type="evidence" value="ECO:0007669"/>
    <property type="project" value="UniProtKB-UniRule"/>
</dbReference>
<reference evidence="8 9" key="1">
    <citation type="journal article" date="2011" name="J. Bacteriol.">
        <title>Complete genome sequence of Burkholderia rhizoxinica, an endosymbiont of Rhizopus microsporus.</title>
        <authorList>
            <person name="Lackner G."/>
            <person name="Moebius N."/>
            <person name="Partida-Martinez L."/>
            <person name="Hertweck C."/>
        </authorList>
    </citation>
    <scope>NUCLEOTIDE SEQUENCE [LARGE SCALE GENOMIC DNA]</scope>
    <source>
        <strain evidence="9">DSM 19002 / CIP 109453 / HKI 454</strain>
    </source>
</reference>
<dbReference type="AlphaFoldDB" id="E5AKX5"/>
<evidence type="ECO:0000256" key="5">
    <source>
        <dbReference type="HAMAP-Rule" id="MF_01928"/>
    </source>
</evidence>
<dbReference type="NCBIfam" id="TIGR01161">
    <property type="entry name" value="purK"/>
    <property type="match status" value="1"/>
</dbReference>
<comment type="similarity">
    <text evidence="5 6">Belongs to the PurK/PurT family.</text>
</comment>
<comment type="function">
    <text evidence="6">Catalyzes the ATP-dependent conversion of 5-aminoimidazole ribonucleotide (AIR) and HCO(3)- to N5-carboxyaminoimidazole ribonucleotide (N5-CAIR).</text>
</comment>
<dbReference type="InterPro" id="IPR003135">
    <property type="entry name" value="ATP-grasp_carboxylate-amine"/>
</dbReference>
<name>E5AKX5_MYCRK</name>
<dbReference type="eggNOG" id="COG0026">
    <property type="taxonomic scope" value="Bacteria"/>
</dbReference>
<feature type="binding site" evidence="5">
    <location>
        <begin position="245"/>
        <end position="248"/>
    </location>
    <ligand>
        <name>ATP</name>
        <dbReference type="ChEBI" id="CHEBI:30616"/>
    </ligand>
</feature>
<feature type="binding site" evidence="5">
    <location>
        <position position="276"/>
    </location>
    <ligand>
        <name>ATP</name>
        <dbReference type="ChEBI" id="CHEBI:30616"/>
    </ligand>
</feature>
<comment type="catalytic activity">
    <reaction evidence="5 6">
        <text>5-amino-1-(5-phospho-beta-D-ribosyl)imidazole + hydrogencarbonate + ATP = 5-carboxyamino-1-(5-phospho-D-ribosyl)imidazole + ADP + phosphate + 2 H(+)</text>
        <dbReference type="Rhea" id="RHEA:19317"/>
        <dbReference type="ChEBI" id="CHEBI:15378"/>
        <dbReference type="ChEBI" id="CHEBI:17544"/>
        <dbReference type="ChEBI" id="CHEBI:30616"/>
        <dbReference type="ChEBI" id="CHEBI:43474"/>
        <dbReference type="ChEBI" id="CHEBI:58730"/>
        <dbReference type="ChEBI" id="CHEBI:137981"/>
        <dbReference type="ChEBI" id="CHEBI:456216"/>
        <dbReference type="EC" id="6.3.4.18"/>
    </reaction>
</comment>
<dbReference type="GO" id="GO:0046872">
    <property type="term" value="F:metal ion binding"/>
    <property type="evidence" value="ECO:0007669"/>
    <property type="project" value="InterPro"/>
</dbReference>
<dbReference type="SUPFAM" id="SSF52440">
    <property type="entry name" value="PreATP-grasp domain"/>
    <property type="match status" value="1"/>
</dbReference>
<feature type="binding site" evidence="5">
    <location>
        <position position="167"/>
    </location>
    <ligand>
        <name>ATP</name>
        <dbReference type="ChEBI" id="CHEBI:30616"/>
    </ligand>
</feature>
<dbReference type="NCBIfam" id="NF004676">
    <property type="entry name" value="PRK06019.1-2"/>
    <property type="match status" value="1"/>
</dbReference>
<evidence type="ECO:0000256" key="3">
    <source>
        <dbReference type="ARBA" id="ARBA00022755"/>
    </source>
</evidence>
<dbReference type="Gene3D" id="3.30.470.20">
    <property type="entry name" value="ATP-grasp fold, B domain"/>
    <property type="match status" value="1"/>
</dbReference>
<dbReference type="PANTHER" id="PTHR11609">
    <property type="entry name" value="PURINE BIOSYNTHESIS PROTEIN 6/7, PUR6/7"/>
    <property type="match status" value="1"/>
</dbReference>
<evidence type="ECO:0000256" key="4">
    <source>
        <dbReference type="ARBA" id="ARBA00022840"/>
    </source>
</evidence>
<dbReference type="HOGENOM" id="CLU_011534_0_1_4"/>
<keyword evidence="2 5" id="KW-0547">Nucleotide-binding</keyword>
<dbReference type="NCBIfam" id="NF004675">
    <property type="entry name" value="PRK06019.1-1"/>
    <property type="match status" value="1"/>
</dbReference>
<dbReference type="HAMAP" id="MF_01928">
    <property type="entry name" value="PurK"/>
    <property type="match status" value="1"/>
</dbReference>
<dbReference type="InterPro" id="IPR011054">
    <property type="entry name" value="Rudment_hybrid_motif"/>
</dbReference>
<keyword evidence="4 5" id="KW-0067">ATP-binding</keyword>
<dbReference type="NCBIfam" id="NF004679">
    <property type="entry name" value="PRK06019.1-5"/>
    <property type="match status" value="1"/>
</dbReference>
<dbReference type="GO" id="GO:0004638">
    <property type="term" value="F:phosphoribosylaminoimidazole carboxylase activity"/>
    <property type="evidence" value="ECO:0007669"/>
    <property type="project" value="InterPro"/>
</dbReference>
<comment type="function">
    <text evidence="5">Catalyzes the ATP-dependent conversion of 5-aminoimidazole ribonucleotide (AIR) and HCO(3)(-) to N5-carboxyaminoimidazole ribonucleotide (N5-CAIR).</text>
</comment>
<dbReference type="GO" id="GO:0005829">
    <property type="term" value="C:cytosol"/>
    <property type="evidence" value="ECO:0007669"/>
    <property type="project" value="TreeGrafter"/>
</dbReference>
<dbReference type="STRING" id="882378.RBRH_01307"/>
<comment type="pathway">
    <text evidence="5 6">Purine metabolism; IMP biosynthesis via de novo pathway; 5-amino-1-(5-phospho-D-ribosyl)imidazole-4-carboxylate from 5-amino-1-(5-phospho-D-ribosyl)imidazole (N5-CAIR route): step 1/2.</text>
</comment>
<dbReference type="Pfam" id="PF02222">
    <property type="entry name" value="ATP-grasp"/>
    <property type="match status" value="1"/>
</dbReference>
<keyword evidence="8" id="KW-0456">Lyase</keyword>
<dbReference type="EMBL" id="FR687359">
    <property type="protein sequence ID" value="CBW75932.1"/>
    <property type="molecule type" value="Genomic_DNA"/>
</dbReference>
<feature type="domain" description="ATP-grasp" evidence="7">
    <location>
        <begin position="171"/>
        <end position="361"/>
    </location>
</feature>
<dbReference type="UniPathway" id="UPA00074">
    <property type="reaction ID" value="UER00942"/>
</dbReference>
<dbReference type="GO" id="GO:0005524">
    <property type="term" value="F:ATP binding"/>
    <property type="evidence" value="ECO:0007669"/>
    <property type="project" value="UniProtKB-UniRule"/>
</dbReference>
<accession>E5AKX5</accession>
<gene>
    <name evidence="5 6" type="primary">purK</name>
    <name evidence="8" type="ordered locus">RBRH_01307</name>
</gene>
<dbReference type="PROSITE" id="PS50975">
    <property type="entry name" value="ATP_GRASP"/>
    <property type="match status" value="1"/>
</dbReference>
<organism evidence="8 9">
    <name type="scientific">Mycetohabitans rhizoxinica (strain DSM 19002 / CIP 109453 / HKI 454)</name>
    <name type="common">Paraburkholderia rhizoxinica</name>
    <dbReference type="NCBI Taxonomy" id="882378"/>
    <lineage>
        <taxon>Bacteria</taxon>
        <taxon>Pseudomonadati</taxon>
        <taxon>Pseudomonadota</taxon>
        <taxon>Betaproteobacteria</taxon>
        <taxon>Burkholderiales</taxon>
        <taxon>Burkholderiaceae</taxon>
        <taxon>Mycetohabitans</taxon>
    </lineage>
</organism>
<evidence type="ECO:0000256" key="2">
    <source>
        <dbReference type="ARBA" id="ARBA00022741"/>
    </source>
</evidence>
<sequence length="449" mass="47657">MTRRVGRGASVAAFGIELCVQGLCRRPNDADKMTDARLPVGTGSFSTARASSPTFGAPAYPRAPIMPGAWLGMVGGGQLGRMFCFAAQAMGYRVAVLDPEITCPAAGVADRHLCAAYDDREALAEMARLCAAVSTEFENVPAASLDWLARTTCVSPSAQCVAIAQDRIAEKRWIEQSGVPVAPHVVIESPAALQALSDEALAAVLPGILKTARLGYDGKGQMSVCNPDEVRVAHASLGGVACVLEQRLPLAYEISVIVARGAERTTAVFPVAQNIHLHGILSQTISPAPVADAALIERAQAAALSIAAQLDYVGVLCVEFFVLKDGSLVANEMAPRPHNSGHYTIDACVSNQFEQQVRAMTGMPLGCPRQHSPAVMLNLLGDVWFADKTPRVPPWHEVAAMPGAHLHLYAKEEARVGRKMGHLTLTAPTLDEARAAARDCARLLHIPLE</sequence>
<dbReference type="SUPFAM" id="SSF51246">
    <property type="entry name" value="Rudiment single hybrid motif"/>
    <property type="match status" value="1"/>
</dbReference>
<dbReference type="SUPFAM" id="SSF56059">
    <property type="entry name" value="Glutathione synthetase ATP-binding domain-like"/>
    <property type="match status" value="1"/>
</dbReference>
<dbReference type="InterPro" id="IPR016185">
    <property type="entry name" value="PreATP-grasp_dom_sf"/>
</dbReference>
<dbReference type="InterPro" id="IPR011761">
    <property type="entry name" value="ATP-grasp"/>
</dbReference>
<feature type="binding site" evidence="5">
    <location>
        <begin position="215"/>
        <end position="221"/>
    </location>
    <ligand>
        <name>ATP</name>
        <dbReference type="ChEBI" id="CHEBI:30616"/>
    </ligand>
</feature>
<dbReference type="InterPro" id="IPR040686">
    <property type="entry name" value="PurK_C"/>
</dbReference>
<evidence type="ECO:0000256" key="6">
    <source>
        <dbReference type="RuleBase" id="RU361200"/>
    </source>
</evidence>
<feature type="binding site" evidence="5">
    <location>
        <begin position="331"/>
        <end position="332"/>
    </location>
    <ligand>
        <name>ATP</name>
        <dbReference type="ChEBI" id="CHEBI:30616"/>
    </ligand>
</feature>
<evidence type="ECO:0000256" key="1">
    <source>
        <dbReference type="ARBA" id="ARBA00022598"/>
    </source>
</evidence>
<proteinExistence type="inferred from homology"/>
<evidence type="ECO:0000313" key="9">
    <source>
        <dbReference type="Proteomes" id="UP000007437"/>
    </source>
</evidence>
<keyword evidence="1 5" id="KW-0436">Ligase</keyword>
<dbReference type="InterPro" id="IPR054350">
    <property type="entry name" value="PurT/PurK_preATP-grasp"/>
</dbReference>
<evidence type="ECO:0000313" key="8">
    <source>
        <dbReference type="EMBL" id="CBW75932.1"/>
    </source>
</evidence>
<dbReference type="FunFam" id="3.30.470.20:FF:000029">
    <property type="entry name" value="N5-carboxyaminoimidazole ribonucleotide synthase"/>
    <property type="match status" value="1"/>
</dbReference>